<dbReference type="EMBL" id="UGZE01000001">
    <property type="protein sequence ID" value="SUJ26146.1"/>
    <property type="molecule type" value="Genomic_DNA"/>
</dbReference>
<dbReference type="OrthoDB" id="9808602at2"/>
<dbReference type="InterPro" id="IPR001509">
    <property type="entry name" value="Epimerase_deHydtase"/>
</dbReference>
<dbReference type="AlphaFoldDB" id="A0A380CSH3"/>
<dbReference type="Gene3D" id="3.40.50.720">
    <property type="entry name" value="NAD(P)-binding Rossmann-like Domain"/>
    <property type="match status" value="1"/>
</dbReference>
<evidence type="ECO:0000313" key="2">
    <source>
        <dbReference type="EMBL" id="GEP99884.1"/>
    </source>
</evidence>
<dbReference type="Pfam" id="PF01370">
    <property type="entry name" value="Epimerase"/>
    <property type="match status" value="1"/>
</dbReference>
<dbReference type="Proteomes" id="UP000321598">
    <property type="component" value="Unassembled WGS sequence"/>
</dbReference>
<gene>
    <name evidence="3" type="primary">galE_2</name>
    <name evidence="3" type="ORF">NCTC12413_02388</name>
    <name evidence="2" type="ORF">SAR03_09220</name>
</gene>
<feature type="domain" description="NAD-dependent epimerase/dehydratase" evidence="1">
    <location>
        <begin position="5"/>
        <end position="189"/>
    </location>
</feature>
<dbReference type="InterPro" id="IPR050177">
    <property type="entry name" value="Lipid_A_modif_metabolic_enz"/>
</dbReference>
<dbReference type="PANTHER" id="PTHR43245:SF58">
    <property type="entry name" value="BLL5923 PROTEIN"/>
    <property type="match status" value="1"/>
</dbReference>
<evidence type="ECO:0000259" key="1">
    <source>
        <dbReference type="Pfam" id="PF01370"/>
    </source>
</evidence>
<evidence type="ECO:0000313" key="5">
    <source>
        <dbReference type="Proteomes" id="UP000321598"/>
    </source>
</evidence>
<dbReference type="InterPro" id="IPR036291">
    <property type="entry name" value="NAD(P)-bd_dom_sf"/>
</dbReference>
<dbReference type="Proteomes" id="UP000254956">
    <property type="component" value="Unassembled WGS sequence"/>
</dbReference>
<name>A0A380CSH3_9STAP</name>
<sequence>MAKHILITGSSGYVGSHLADSLEQLGNKVSRLNVKNTLWKELDFKQYDAIIHTAALVHNNDPNAQLAEYFRVNMHLTFNLAMEAKKCGVKHFVFMSTMAVFGEDGKIGEMVELTNPTNLKPVTNYGISKAKAEAKIREIADDNFKVAIIRPPMIYGVGSPGNFTKLIKVAKRLPIIPNLSNARSALYIKHLEQFVNEIIKHEMTGIYHPKDKFEFNTTKVVTEIRKNEHKNTFLLPIPKAMYPILNKFRVISKIYGNLVYAKSLYAHESKVAIDNQKFETIIKDIMNKY</sequence>
<evidence type="ECO:0000313" key="4">
    <source>
        <dbReference type="Proteomes" id="UP000254956"/>
    </source>
</evidence>
<reference evidence="2 5" key="2">
    <citation type="submission" date="2019-07" db="EMBL/GenBank/DDBJ databases">
        <title>Whole genome shotgun sequence of Staphylococcus arlettae NBRC 109765.</title>
        <authorList>
            <person name="Hosoyama A."/>
            <person name="Uohara A."/>
            <person name="Ohji S."/>
            <person name="Ichikawa N."/>
        </authorList>
    </citation>
    <scope>NUCLEOTIDE SEQUENCE [LARGE SCALE GENOMIC DNA]</scope>
    <source>
        <strain evidence="2 5">NBRC 109765</strain>
    </source>
</reference>
<dbReference type="STRING" id="1212545.SARL_03576"/>
<evidence type="ECO:0000313" key="3">
    <source>
        <dbReference type="EMBL" id="SUJ26146.1"/>
    </source>
</evidence>
<dbReference type="GO" id="GO:0003978">
    <property type="term" value="F:UDP-glucose 4-epimerase activity"/>
    <property type="evidence" value="ECO:0007669"/>
    <property type="project" value="UniProtKB-EC"/>
</dbReference>
<keyword evidence="3" id="KW-0413">Isomerase</keyword>
<dbReference type="SUPFAM" id="SSF51735">
    <property type="entry name" value="NAD(P)-binding Rossmann-fold domains"/>
    <property type="match status" value="1"/>
</dbReference>
<dbReference type="PANTHER" id="PTHR43245">
    <property type="entry name" value="BIFUNCTIONAL POLYMYXIN RESISTANCE PROTEIN ARNA"/>
    <property type="match status" value="1"/>
</dbReference>
<proteinExistence type="predicted"/>
<dbReference type="EC" id="5.1.3.2" evidence="3"/>
<protein>
    <submittedName>
        <fullName evidence="3">Capsular polysaccharide synthesis enzyme Cap8N</fullName>
        <ecNumber evidence="3">5.1.3.2</ecNumber>
    </submittedName>
    <submittedName>
        <fullName evidence="2">UDP-glucose 4-epimerase</fullName>
    </submittedName>
</protein>
<organism evidence="3 4">
    <name type="scientific">Staphylococcus arlettae</name>
    <dbReference type="NCBI Taxonomy" id="29378"/>
    <lineage>
        <taxon>Bacteria</taxon>
        <taxon>Bacillati</taxon>
        <taxon>Bacillota</taxon>
        <taxon>Bacilli</taxon>
        <taxon>Bacillales</taxon>
        <taxon>Staphylococcaceae</taxon>
        <taxon>Staphylococcus</taxon>
    </lineage>
</organism>
<reference evidence="3 4" key="1">
    <citation type="submission" date="2018-06" db="EMBL/GenBank/DDBJ databases">
        <authorList>
            <consortium name="Pathogen Informatics"/>
            <person name="Doyle S."/>
        </authorList>
    </citation>
    <scope>NUCLEOTIDE SEQUENCE [LARGE SCALE GENOMIC DNA]</scope>
    <source>
        <strain evidence="3 4">NCTC12413</strain>
    </source>
</reference>
<accession>A0A380CSH3</accession>
<dbReference type="RefSeq" id="WP_103388456.1">
    <property type="nucleotide sequence ID" value="NZ_BKAV01000006.1"/>
</dbReference>
<dbReference type="EMBL" id="BKAV01000006">
    <property type="protein sequence ID" value="GEP99884.1"/>
    <property type="molecule type" value="Genomic_DNA"/>
</dbReference>
<keyword evidence="5" id="KW-1185">Reference proteome</keyword>